<dbReference type="RefSeq" id="WP_377517813.1">
    <property type="nucleotide sequence ID" value="NZ_CAJVCE010000009.1"/>
</dbReference>
<dbReference type="Pfam" id="PF09963">
    <property type="entry name" value="DUF2197"/>
    <property type="match status" value="1"/>
</dbReference>
<evidence type="ECO:0000313" key="1">
    <source>
        <dbReference type="EMBL" id="CAG7645112.1"/>
    </source>
</evidence>
<evidence type="ECO:0008006" key="3">
    <source>
        <dbReference type="Google" id="ProtNLM"/>
    </source>
</evidence>
<dbReference type="EMBL" id="CAJVCE010000009">
    <property type="protein sequence ID" value="CAG7645112.1"/>
    <property type="molecule type" value="Genomic_DNA"/>
</dbReference>
<evidence type="ECO:0000313" key="2">
    <source>
        <dbReference type="Proteomes" id="UP000730618"/>
    </source>
</evidence>
<proteinExistence type="predicted"/>
<organism evidence="1 2">
    <name type="scientific">Paenibacillus allorhizosphaerae</name>
    <dbReference type="NCBI Taxonomy" id="2849866"/>
    <lineage>
        <taxon>Bacteria</taxon>
        <taxon>Bacillati</taxon>
        <taxon>Bacillota</taxon>
        <taxon>Bacilli</taxon>
        <taxon>Bacillales</taxon>
        <taxon>Paenibacillaceae</taxon>
        <taxon>Paenibacillus</taxon>
    </lineage>
</organism>
<sequence>MFSYEAICFVCQKVFKAEEGSQKYKQLKEDRKGMHYCEQCNDKIRLQAILNFFKN</sequence>
<reference evidence="1 2" key="1">
    <citation type="submission" date="2021-06" db="EMBL/GenBank/DDBJ databases">
        <authorList>
            <person name="Criscuolo A."/>
        </authorList>
    </citation>
    <scope>NUCLEOTIDE SEQUENCE [LARGE SCALE GENOMIC DNA]</scope>
    <source>
        <strain evidence="2">CIP 111802</strain>
    </source>
</reference>
<gene>
    <name evidence="1" type="ORF">PAECIP111802_03432</name>
</gene>
<name>A0ABM8VJ64_9BACL</name>
<accession>A0ABM8VJ64</accession>
<comment type="caution">
    <text evidence="1">The sequence shown here is derived from an EMBL/GenBank/DDBJ whole genome shotgun (WGS) entry which is preliminary data.</text>
</comment>
<keyword evidence="2" id="KW-1185">Reference proteome</keyword>
<dbReference type="InterPro" id="IPR019241">
    <property type="entry name" value="DUF2197"/>
</dbReference>
<protein>
    <recommendedName>
        <fullName evidence="3">DUF2197 domain-containing protein</fullName>
    </recommendedName>
</protein>
<dbReference type="Proteomes" id="UP000730618">
    <property type="component" value="Unassembled WGS sequence"/>
</dbReference>